<dbReference type="HOGENOM" id="CLU_085411_0_0_1"/>
<dbReference type="AlphaFoldDB" id="A5DR65"/>
<sequence length="309" mass="35470">MLSSLLPKPKHSAYLQPVLVATTNISESSGGRLSWIEQTDKDSEKNNNSSRELNLYKSNQKVISATEVTTRKVQATYEDSIPLKKRHPNLKHHFPRYTWETCPDDSVQNCVSATKQVIDKLLGYNRDDSKKDQEVSIKYSTGDDQEERTIQIRTLQEDPMLPPKFKLRKNRHREPSPPPPILKDTSSATQKLTKEDREKWKIPAAVSNWKNNQGFALSLEDRISAATAGEEHSQDGLNVEKFSALSNALENADKEARVEISMRNKMRQEQALREQKEKEEKLRELAVLARNDKYRRHEHGSGGKRARRQ</sequence>
<feature type="region of interest" description="Disordered" evidence="4">
    <location>
        <begin position="168"/>
        <end position="196"/>
    </location>
</feature>
<dbReference type="GO" id="GO:0000398">
    <property type="term" value="P:mRNA splicing, via spliceosome"/>
    <property type="evidence" value="ECO:0007669"/>
    <property type="project" value="InterPro"/>
</dbReference>
<evidence type="ECO:0000256" key="2">
    <source>
        <dbReference type="ARBA" id="ARBA00022160"/>
    </source>
</evidence>
<accession>A5DR65</accession>
<dbReference type="OMA" id="HHFPRYT"/>
<dbReference type="OrthoDB" id="666364at2759"/>
<evidence type="ECO:0000256" key="3">
    <source>
        <dbReference type="RuleBase" id="RU367140"/>
    </source>
</evidence>
<dbReference type="eggNOG" id="KOG2441">
    <property type="taxonomic scope" value="Eukaryota"/>
</dbReference>
<dbReference type="GO" id="GO:0005681">
    <property type="term" value="C:spliceosomal complex"/>
    <property type="evidence" value="ECO:0007669"/>
    <property type="project" value="UniProtKB-UniRule"/>
</dbReference>
<dbReference type="RefSeq" id="XP_001482003.2">
    <property type="nucleotide sequence ID" value="XM_001481953.1"/>
</dbReference>
<evidence type="ECO:0000313" key="7">
    <source>
        <dbReference type="Proteomes" id="UP000001997"/>
    </source>
</evidence>
<keyword evidence="3" id="KW-0508">mRNA splicing</keyword>
<comment type="similarity">
    <text evidence="1 3">Belongs to the SNW family.</text>
</comment>
<dbReference type="EMBL" id="CH408162">
    <property type="protein sequence ID" value="EDK41668.2"/>
    <property type="molecule type" value="Genomic_DNA"/>
</dbReference>
<dbReference type="VEuPathDB" id="FungiDB:PGUG_05766"/>
<reference evidence="6 7" key="1">
    <citation type="journal article" date="2009" name="Nature">
        <title>Evolution of pathogenicity and sexual reproduction in eight Candida genomes.</title>
        <authorList>
            <person name="Butler G."/>
            <person name="Rasmussen M.D."/>
            <person name="Lin M.F."/>
            <person name="Santos M.A."/>
            <person name="Sakthikumar S."/>
            <person name="Munro C.A."/>
            <person name="Rheinbay E."/>
            <person name="Grabherr M."/>
            <person name="Forche A."/>
            <person name="Reedy J.L."/>
            <person name="Agrafioti I."/>
            <person name="Arnaud M.B."/>
            <person name="Bates S."/>
            <person name="Brown A.J."/>
            <person name="Brunke S."/>
            <person name="Costanzo M.C."/>
            <person name="Fitzpatrick D.A."/>
            <person name="de Groot P.W."/>
            <person name="Harris D."/>
            <person name="Hoyer L.L."/>
            <person name="Hube B."/>
            <person name="Klis F.M."/>
            <person name="Kodira C."/>
            <person name="Lennard N."/>
            <person name="Logue M.E."/>
            <person name="Martin R."/>
            <person name="Neiman A.M."/>
            <person name="Nikolaou E."/>
            <person name="Quail M.A."/>
            <person name="Quinn J."/>
            <person name="Santos M.C."/>
            <person name="Schmitzberger F.F."/>
            <person name="Sherlock G."/>
            <person name="Shah P."/>
            <person name="Silverstein K.A."/>
            <person name="Skrzypek M.S."/>
            <person name="Soll D."/>
            <person name="Staggs R."/>
            <person name="Stansfield I."/>
            <person name="Stumpf M.P."/>
            <person name="Sudbery P.E."/>
            <person name="Srikantha T."/>
            <person name="Zeng Q."/>
            <person name="Berman J."/>
            <person name="Berriman M."/>
            <person name="Heitman J."/>
            <person name="Gow N.A."/>
            <person name="Lorenz M.C."/>
            <person name="Birren B.W."/>
            <person name="Kellis M."/>
            <person name="Cuomo C.A."/>
        </authorList>
    </citation>
    <scope>NUCLEOTIDE SEQUENCE [LARGE SCALE GENOMIC DNA]</scope>
    <source>
        <strain evidence="7">ATCC 6260 / CBS 566 / DSM 6381 / JCM 1539 / NBRC 10279 / NRRL Y-324</strain>
    </source>
</reference>
<comment type="function">
    <text evidence="3">Involved in pre-mRNA splicing.</text>
</comment>
<keyword evidence="3" id="KW-0507">mRNA processing</keyword>
<dbReference type="InParanoid" id="A5DR65"/>
<feature type="domain" description="SKI-interacting protein SKIP SNW" evidence="5">
    <location>
        <begin position="142"/>
        <end position="292"/>
    </location>
</feature>
<comment type="subcellular location">
    <subcellularLocation>
        <location evidence="3">Nucleus</location>
    </subcellularLocation>
</comment>
<feature type="compositionally biased region" description="Basic residues" evidence="4">
    <location>
        <begin position="293"/>
        <end position="309"/>
    </location>
</feature>
<evidence type="ECO:0000256" key="4">
    <source>
        <dbReference type="SAM" id="MobiDB-lite"/>
    </source>
</evidence>
<dbReference type="FunCoup" id="A5DR65">
    <property type="interactions" value="979"/>
</dbReference>
<evidence type="ECO:0000256" key="1">
    <source>
        <dbReference type="ARBA" id="ARBA00010197"/>
    </source>
</evidence>
<dbReference type="STRING" id="294746.A5DR65"/>
<evidence type="ECO:0000259" key="5">
    <source>
        <dbReference type="Pfam" id="PF02731"/>
    </source>
</evidence>
<evidence type="ECO:0000313" key="6">
    <source>
        <dbReference type="EMBL" id="EDK41668.2"/>
    </source>
</evidence>
<dbReference type="InterPro" id="IPR017862">
    <property type="entry name" value="SKI-int_prot_SKIP"/>
</dbReference>
<dbReference type="InterPro" id="IPR004015">
    <property type="entry name" value="SKI-int_prot_SKIP_SNW-dom"/>
</dbReference>
<dbReference type="PANTHER" id="PTHR12096">
    <property type="entry name" value="NUCLEAR PROTEIN SKIP-RELATED"/>
    <property type="match status" value="1"/>
</dbReference>
<keyword evidence="3" id="KW-0539">Nucleus</keyword>
<dbReference type="GeneID" id="5123921"/>
<keyword evidence="3" id="KW-0747">Spliceosome</keyword>
<protein>
    <recommendedName>
        <fullName evidence="2 3">Pre-mRNA-processing protein 45</fullName>
    </recommendedName>
</protein>
<name>A5DR65_PICGU</name>
<comment type="subunit">
    <text evidence="3">Associated with the spliceosome.</text>
</comment>
<feature type="region of interest" description="Disordered" evidence="4">
    <location>
        <begin position="288"/>
        <end position="309"/>
    </location>
</feature>
<keyword evidence="7" id="KW-1185">Reference proteome</keyword>
<gene>
    <name evidence="6" type="ORF">PGUG_05766</name>
</gene>
<proteinExistence type="inferred from homology"/>
<organism evidence="6 7">
    <name type="scientific">Meyerozyma guilliermondii (strain ATCC 6260 / CBS 566 / DSM 6381 / JCM 1539 / NBRC 10279 / NRRL Y-324)</name>
    <name type="common">Yeast</name>
    <name type="synonym">Candida guilliermondii</name>
    <dbReference type="NCBI Taxonomy" id="294746"/>
    <lineage>
        <taxon>Eukaryota</taxon>
        <taxon>Fungi</taxon>
        <taxon>Dikarya</taxon>
        <taxon>Ascomycota</taxon>
        <taxon>Saccharomycotina</taxon>
        <taxon>Pichiomycetes</taxon>
        <taxon>Debaryomycetaceae</taxon>
        <taxon>Meyerozyma</taxon>
    </lineage>
</organism>
<dbReference type="Proteomes" id="UP000001997">
    <property type="component" value="Unassembled WGS sequence"/>
</dbReference>
<dbReference type="KEGG" id="pgu:PGUG_05766"/>
<dbReference type="Pfam" id="PF02731">
    <property type="entry name" value="SKIP_SNW"/>
    <property type="match status" value="1"/>
</dbReference>